<accession>A0A0V9UKP6</accession>
<protein>
    <submittedName>
        <fullName evidence="6">Serine protease</fullName>
    </submittedName>
</protein>
<dbReference type="InterPro" id="IPR051201">
    <property type="entry name" value="Chloro_Bact_Ser_Proteases"/>
</dbReference>
<feature type="chain" id="PRO_5039340237" evidence="4">
    <location>
        <begin position="24"/>
        <end position="357"/>
    </location>
</feature>
<dbReference type="SUPFAM" id="SSF50156">
    <property type="entry name" value="PDZ domain-like"/>
    <property type="match status" value="1"/>
</dbReference>
<dbReference type="Pfam" id="PF13365">
    <property type="entry name" value="Trypsin_2"/>
    <property type="match status" value="1"/>
</dbReference>
<dbReference type="GO" id="GO:0004252">
    <property type="term" value="F:serine-type endopeptidase activity"/>
    <property type="evidence" value="ECO:0007669"/>
    <property type="project" value="InterPro"/>
</dbReference>
<dbReference type="InterPro" id="IPR036034">
    <property type="entry name" value="PDZ_sf"/>
</dbReference>
<dbReference type="SUPFAM" id="SSF50494">
    <property type="entry name" value="Trypsin-like serine proteases"/>
    <property type="match status" value="1"/>
</dbReference>
<keyword evidence="2 6" id="KW-0645">Protease</keyword>
<dbReference type="SMART" id="SM00228">
    <property type="entry name" value="PDZ"/>
    <property type="match status" value="1"/>
</dbReference>
<name>A0A0V9UKP6_9NOCA</name>
<dbReference type="InterPro" id="IPR001940">
    <property type="entry name" value="Peptidase_S1C"/>
</dbReference>
<feature type="domain" description="PDZ" evidence="5">
    <location>
        <begin position="266"/>
        <end position="341"/>
    </location>
</feature>
<dbReference type="Pfam" id="PF13180">
    <property type="entry name" value="PDZ_2"/>
    <property type="match status" value="1"/>
</dbReference>
<keyword evidence="3" id="KW-0378">Hydrolase</keyword>
<reference evidence="6 7" key="2">
    <citation type="journal article" date="2016" name="Genome Announc.">
        <title>Draft Genome Sequence of a Versatile Hydrocarbon-Degrading Bacterium, Rhodococcus pyridinivorans Strain KG-16, Collected from Oil Fields in India.</title>
        <authorList>
            <person name="Aggarwal R.K."/>
            <person name="Dawar C."/>
            <person name="Phanindranath R."/>
            <person name="Mutnuri L."/>
            <person name="Dayal A.M."/>
        </authorList>
    </citation>
    <scope>NUCLEOTIDE SEQUENCE [LARGE SCALE GENOMIC DNA]</scope>
    <source>
        <strain evidence="6 7">KG-16</strain>
    </source>
</reference>
<comment type="similarity">
    <text evidence="1">Belongs to the peptidase S1C family.</text>
</comment>
<dbReference type="PANTHER" id="PTHR43343">
    <property type="entry name" value="PEPTIDASE S12"/>
    <property type="match status" value="1"/>
</dbReference>
<evidence type="ECO:0000256" key="3">
    <source>
        <dbReference type="ARBA" id="ARBA00022801"/>
    </source>
</evidence>
<dbReference type="InterPro" id="IPR009003">
    <property type="entry name" value="Peptidase_S1_PA"/>
</dbReference>
<keyword evidence="4" id="KW-0732">Signal</keyword>
<evidence type="ECO:0000313" key="7">
    <source>
        <dbReference type="Proteomes" id="UP000053060"/>
    </source>
</evidence>
<dbReference type="PATRIC" id="fig|1441730.3.peg.2455"/>
<evidence type="ECO:0000256" key="1">
    <source>
        <dbReference type="ARBA" id="ARBA00010541"/>
    </source>
</evidence>
<evidence type="ECO:0000256" key="4">
    <source>
        <dbReference type="SAM" id="SignalP"/>
    </source>
</evidence>
<dbReference type="RefSeq" id="WP_060652019.1">
    <property type="nucleotide sequence ID" value="NZ_AZXY01000005.1"/>
</dbReference>
<dbReference type="Gene3D" id="2.40.10.10">
    <property type="entry name" value="Trypsin-like serine proteases"/>
    <property type="match status" value="2"/>
</dbReference>
<dbReference type="AlphaFoldDB" id="A0A0V9UKP6"/>
<comment type="caution">
    <text evidence="6">The sequence shown here is derived from an EMBL/GenBank/DDBJ whole genome shotgun (WGS) entry which is preliminary data.</text>
</comment>
<dbReference type="Proteomes" id="UP000053060">
    <property type="component" value="Unassembled WGS sequence"/>
</dbReference>
<proteinExistence type="inferred from homology"/>
<reference evidence="7" key="1">
    <citation type="submission" date="2015-01" db="EMBL/GenBank/DDBJ databases">
        <title>Draft genome sequence of Rhodococcus pyridinivorans strain KG-16, a hydrocarbon-degrading bacterium.</title>
        <authorList>
            <person name="Aggarwal R.K."/>
            <person name="Dawar C."/>
        </authorList>
    </citation>
    <scope>NUCLEOTIDE SEQUENCE [LARGE SCALE GENOMIC DNA]</scope>
    <source>
        <strain evidence="7">KG-16</strain>
    </source>
</reference>
<evidence type="ECO:0000259" key="5">
    <source>
        <dbReference type="SMART" id="SM00228"/>
    </source>
</evidence>
<dbReference type="PRINTS" id="PR00834">
    <property type="entry name" value="PROTEASES2C"/>
</dbReference>
<dbReference type="EMBL" id="AZXY01000005">
    <property type="protein sequence ID" value="KSZ58564.1"/>
    <property type="molecule type" value="Genomic_DNA"/>
</dbReference>
<dbReference type="PANTHER" id="PTHR43343:SF3">
    <property type="entry name" value="PROTEASE DO-LIKE 8, CHLOROPLASTIC"/>
    <property type="match status" value="1"/>
</dbReference>
<sequence length="357" mass="36582">MSTRGGSVLLVALATTASLVASAPVLVDVALPPPPPAPAAPPPTPLTADELTARTLPVVVTIDASAGWTGMTGTGIVITPDGTVVTNHHVVSGATDISAVSGANGLIYDAEVLGYDRERDLAVLRLGTASDLPAAAIAEDLPPVGSRVTAFGNSQGGGVVAATPGTIVEFDRNVVVRDATDGSRHRLTGMIRTDAPIRPGDSGGPLVDEYGTVVGINTAGAVQRNTDTSPDTTPEAYAVPITEAITVVEQVRTGVSEGSVHVGPTPRLGASVTTARRDGQDLGAEVLWVSYDSPAYHAGLDAGDVVVSFDGERVSSTGELEERLLRHRPGDVVSIEWTTENGERRSADIVLESGPAR</sequence>
<evidence type="ECO:0000313" key="6">
    <source>
        <dbReference type="EMBL" id="KSZ58564.1"/>
    </source>
</evidence>
<dbReference type="GO" id="GO:0006508">
    <property type="term" value="P:proteolysis"/>
    <property type="evidence" value="ECO:0007669"/>
    <property type="project" value="UniProtKB-KW"/>
</dbReference>
<evidence type="ECO:0000256" key="2">
    <source>
        <dbReference type="ARBA" id="ARBA00022670"/>
    </source>
</evidence>
<organism evidence="6 7">
    <name type="scientific">Rhodococcus pyridinivorans KG-16</name>
    <dbReference type="NCBI Taxonomy" id="1441730"/>
    <lineage>
        <taxon>Bacteria</taxon>
        <taxon>Bacillati</taxon>
        <taxon>Actinomycetota</taxon>
        <taxon>Actinomycetes</taxon>
        <taxon>Mycobacteriales</taxon>
        <taxon>Nocardiaceae</taxon>
        <taxon>Rhodococcus</taxon>
    </lineage>
</organism>
<dbReference type="Gene3D" id="2.30.42.10">
    <property type="match status" value="1"/>
</dbReference>
<dbReference type="InterPro" id="IPR001478">
    <property type="entry name" value="PDZ"/>
</dbReference>
<gene>
    <name evidence="6" type="ORF">Z045_11795</name>
</gene>
<dbReference type="InterPro" id="IPR043504">
    <property type="entry name" value="Peptidase_S1_PA_chymotrypsin"/>
</dbReference>
<feature type="signal peptide" evidence="4">
    <location>
        <begin position="1"/>
        <end position="23"/>
    </location>
</feature>